<gene>
    <name evidence="1" type="ORF">ABR189_23235</name>
</gene>
<dbReference type="Proteomes" id="UP001549749">
    <property type="component" value="Unassembled WGS sequence"/>
</dbReference>
<proteinExistence type="predicted"/>
<name>A0ABV2TDE2_9BACT</name>
<comment type="caution">
    <text evidence="1">The sequence shown here is derived from an EMBL/GenBank/DDBJ whole genome shotgun (WGS) entry which is preliminary data.</text>
</comment>
<evidence type="ECO:0000313" key="2">
    <source>
        <dbReference type="Proteomes" id="UP001549749"/>
    </source>
</evidence>
<organism evidence="1 2">
    <name type="scientific">Chitinophaga defluvii</name>
    <dbReference type="NCBI Taxonomy" id="3163343"/>
    <lineage>
        <taxon>Bacteria</taxon>
        <taxon>Pseudomonadati</taxon>
        <taxon>Bacteroidota</taxon>
        <taxon>Chitinophagia</taxon>
        <taxon>Chitinophagales</taxon>
        <taxon>Chitinophagaceae</taxon>
        <taxon>Chitinophaga</taxon>
    </lineage>
</organism>
<keyword evidence="2" id="KW-1185">Reference proteome</keyword>
<evidence type="ECO:0000313" key="1">
    <source>
        <dbReference type="EMBL" id="MET7000325.1"/>
    </source>
</evidence>
<dbReference type="RefSeq" id="WP_354662885.1">
    <property type="nucleotide sequence ID" value="NZ_JBEXAC010000002.1"/>
</dbReference>
<reference evidence="1 2" key="1">
    <citation type="submission" date="2024-06" db="EMBL/GenBank/DDBJ databases">
        <title>Chitinophaga defluvii sp. nov., isolated from municipal sewage.</title>
        <authorList>
            <person name="Zhang L."/>
        </authorList>
    </citation>
    <scope>NUCLEOTIDE SEQUENCE [LARGE SCALE GENOMIC DNA]</scope>
    <source>
        <strain evidence="1 2">H8</strain>
    </source>
</reference>
<protein>
    <submittedName>
        <fullName evidence="1">Uncharacterized protein</fullName>
    </submittedName>
</protein>
<accession>A0ABV2TDE2</accession>
<sequence>MKKITKVQLWQNEIFSTLDLINYCEQNSPHSLAYDSCNRIDIKYSDGIYKTSFSLNLVGVLNKCRAKYKYTEEALGQFEHEMERENQTDANL</sequence>
<dbReference type="EMBL" id="JBEXAC010000002">
    <property type="protein sequence ID" value="MET7000325.1"/>
    <property type="molecule type" value="Genomic_DNA"/>
</dbReference>